<sequence length="116" mass="12728">MTRPVLKGVLKTWKEDRGFGFITPDNGSRDLFVHISAIGQVSRRPVPGDIIHYQVVRDRNGKFRAVNASIEGVSTGNQNTTNPLKLSFKWTVAAAVGLLIIIAGAALFYLHQRGLV</sequence>
<dbReference type="GO" id="GO:0043488">
    <property type="term" value="P:regulation of mRNA stability"/>
    <property type="evidence" value="ECO:0007669"/>
    <property type="project" value="TreeGrafter"/>
</dbReference>
<feature type="transmembrane region" description="Helical" evidence="3">
    <location>
        <begin position="90"/>
        <end position="110"/>
    </location>
</feature>
<dbReference type="InterPro" id="IPR012340">
    <property type="entry name" value="NA-bd_OB-fold"/>
</dbReference>
<keyword evidence="3" id="KW-0472">Membrane</keyword>
<comment type="caution">
    <text evidence="5">The sequence shown here is derived from an EMBL/GenBank/DDBJ whole genome shotgun (WGS) entry which is preliminary data.</text>
</comment>
<keyword evidence="3" id="KW-1133">Transmembrane helix</keyword>
<dbReference type="PANTHER" id="PTHR12962">
    <property type="entry name" value="CALCIUM-REGULATED HEAT STABLE PROTEIN CRHSP-24-RELATED"/>
    <property type="match status" value="1"/>
</dbReference>
<evidence type="ECO:0000256" key="1">
    <source>
        <dbReference type="ARBA" id="ARBA00022553"/>
    </source>
</evidence>
<dbReference type="PRINTS" id="PR00050">
    <property type="entry name" value="COLDSHOCK"/>
</dbReference>
<dbReference type="AlphaFoldDB" id="V5C4A4"/>
<proteinExistence type="predicted"/>
<evidence type="ECO:0000313" key="5">
    <source>
        <dbReference type="EMBL" id="ESS73312.1"/>
    </source>
</evidence>
<evidence type="ECO:0000313" key="6">
    <source>
        <dbReference type="Proteomes" id="UP000017842"/>
    </source>
</evidence>
<dbReference type="InterPro" id="IPR019844">
    <property type="entry name" value="CSD_CS"/>
</dbReference>
<dbReference type="GO" id="GO:0003730">
    <property type="term" value="F:mRNA 3'-UTR binding"/>
    <property type="evidence" value="ECO:0007669"/>
    <property type="project" value="TreeGrafter"/>
</dbReference>
<feature type="domain" description="CSD" evidence="4">
    <location>
        <begin position="5"/>
        <end position="70"/>
    </location>
</feature>
<dbReference type="RefSeq" id="WP_023493724.1">
    <property type="nucleotide sequence ID" value="NZ_AYLO01000026.1"/>
</dbReference>
<dbReference type="GO" id="GO:0005829">
    <property type="term" value="C:cytosol"/>
    <property type="evidence" value="ECO:0007669"/>
    <property type="project" value="UniProtKB-ARBA"/>
</dbReference>
<keyword evidence="6" id="KW-1185">Reference proteome</keyword>
<comment type="subcellular location">
    <subcellularLocation>
        <location evidence="2">Cytoplasm</location>
    </subcellularLocation>
</comment>
<dbReference type="InterPro" id="IPR052069">
    <property type="entry name" value="Ca-reg_mRNA-binding_domain"/>
</dbReference>
<evidence type="ECO:0000259" key="4">
    <source>
        <dbReference type="PROSITE" id="PS51857"/>
    </source>
</evidence>
<dbReference type="SMART" id="SM00357">
    <property type="entry name" value="CSP"/>
    <property type="match status" value="1"/>
</dbReference>
<dbReference type="InterPro" id="IPR002059">
    <property type="entry name" value="CSP_DNA-bd"/>
</dbReference>
<evidence type="ECO:0000256" key="3">
    <source>
        <dbReference type="SAM" id="Phobius"/>
    </source>
</evidence>
<keyword evidence="1" id="KW-0597">Phosphoprotein</keyword>
<dbReference type="STRING" id="1116472.MGMO_26c00240"/>
<keyword evidence="5" id="KW-0238">DNA-binding</keyword>
<dbReference type="SUPFAM" id="SSF50249">
    <property type="entry name" value="Nucleic acid-binding proteins"/>
    <property type="match status" value="1"/>
</dbReference>
<reference evidence="5 6" key="1">
    <citation type="journal article" date="2013" name="Genome Announc.">
        <title>Draft Genome Sequence of the Methanotrophic Gammaproteobacterium Methyloglobulus morosus DSM 22980 Strain KoM1.</title>
        <authorList>
            <person name="Poehlein A."/>
            <person name="Deutzmann J.S."/>
            <person name="Daniel R."/>
            <person name="Simeonova D.D."/>
        </authorList>
    </citation>
    <scope>NUCLEOTIDE SEQUENCE [LARGE SCALE GENOMIC DNA]</scope>
    <source>
        <strain evidence="5 6">KoM1</strain>
    </source>
</reference>
<dbReference type="eggNOG" id="COG1278">
    <property type="taxonomic scope" value="Bacteria"/>
</dbReference>
<dbReference type="EMBL" id="AYLO01000026">
    <property type="protein sequence ID" value="ESS73312.1"/>
    <property type="molecule type" value="Genomic_DNA"/>
</dbReference>
<dbReference type="InterPro" id="IPR011129">
    <property type="entry name" value="CSD"/>
</dbReference>
<dbReference type="Proteomes" id="UP000017842">
    <property type="component" value="Unassembled WGS sequence"/>
</dbReference>
<dbReference type="Gene3D" id="2.40.50.140">
    <property type="entry name" value="Nucleic acid-binding proteins"/>
    <property type="match status" value="1"/>
</dbReference>
<keyword evidence="3" id="KW-0812">Transmembrane</keyword>
<dbReference type="PROSITE" id="PS51857">
    <property type="entry name" value="CSD_2"/>
    <property type="match status" value="1"/>
</dbReference>
<dbReference type="Pfam" id="PF00313">
    <property type="entry name" value="CSD"/>
    <property type="match status" value="1"/>
</dbReference>
<gene>
    <name evidence="5" type="ORF">MGMO_26c00240</name>
</gene>
<dbReference type="PANTHER" id="PTHR12962:SF1">
    <property type="entry name" value="COLD SHOCK DOMAIN-CONTAINING PROTEIN CG9705"/>
    <property type="match status" value="1"/>
</dbReference>
<name>V5C4A4_9GAMM</name>
<evidence type="ECO:0000256" key="2">
    <source>
        <dbReference type="RuleBase" id="RU000408"/>
    </source>
</evidence>
<organism evidence="5 6">
    <name type="scientific">Methyloglobulus morosus KoM1</name>
    <dbReference type="NCBI Taxonomy" id="1116472"/>
    <lineage>
        <taxon>Bacteria</taxon>
        <taxon>Pseudomonadati</taxon>
        <taxon>Pseudomonadota</taxon>
        <taxon>Gammaproteobacteria</taxon>
        <taxon>Methylococcales</taxon>
        <taxon>Methylococcaceae</taxon>
        <taxon>Methyloglobulus</taxon>
    </lineage>
</organism>
<protein>
    <submittedName>
        <fullName evidence="5">Cold-shock DNA-binding domain-containing protein</fullName>
    </submittedName>
</protein>
<dbReference type="PROSITE" id="PS00352">
    <property type="entry name" value="CSD_1"/>
    <property type="match status" value="1"/>
</dbReference>
<accession>V5C4A4</accession>
<dbReference type="OrthoDB" id="72963at2"/>
<dbReference type="CDD" id="cd04458">
    <property type="entry name" value="CSP_CDS"/>
    <property type="match status" value="1"/>
</dbReference>
<dbReference type="GO" id="GO:0003677">
    <property type="term" value="F:DNA binding"/>
    <property type="evidence" value="ECO:0007669"/>
    <property type="project" value="UniProtKB-KW"/>
</dbReference>